<sequence length="33" mass="3776">MAKSKLYMSNNPPPQTKKRGKRSFHFTVLPGND</sequence>
<protein>
    <submittedName>
        <fullName evidence="2">Uncharacterized protein</fullName>
    </submittedName>
</protein>
<feature type="region of interest" description="Disordered" evidence="1">
    <location>
        <begin position="1"/>
        <end position="33"/>
    </location>
</feature>
<evidence type="ECO:0000256" key="1">
    <source>
        <dbReference type="SAM" id="MobiDB-lite"/>
    </source>
</evidence>
<reference evidence="2" key="1">
    <citation type="submission" date="2014-09" db="EMBL/GenBank/DDBJ databases">
        <authorList>
            <person name="Magalhaes I.L.F."/>
            <person name="Oliveira U."/>
            <person name="Santos F.R."/>
            <person name="Vidigal T.H.D.A."/>
            <person name="Brescovit A.D."/>
            <person name="Santos A.J."/>
        </authorList>
    </citation>
    <scope>NUCLEOTIDE SEQUENCE</scope>
    <source>
        <tissue evidence="2">Shoot tissue taken approximately 20 cm above the soil surface</tissue>
    </source>
</reference>
<reference evidence="2" key="2">
    <citation type="journal article" date="2015" name="Data Brief">
        <title>Shoot transcriptome of the giant reed, Arundo donax.</title>
        <authorList>
            <person name="Barrero R.A."/>
            <person name="Guerrero F.D."/>
            <person name="Moolhuijzen P."/>
            <person name="Goolsby J.A."/>
            <person name="Tidwell J."/>
            <person name="Bellgard S.E."/>
            <person name="Bellgard M.I."/>
        </authorList>
    </citation>
    <scope>NUCLEOTIDE SEQUENCE</scope>
    <source>
        <tissue evidence="2">Shoot tissue taken approximately 20 cm above the soil surface</tissue>
    </source>
</reference>
<evidence type="ECO:0000313" key="2">
    <source>
        <dbReference type="EMBL" id="JAD55663.1"/>
    </source>
</evidence>
<name>A0A0A9B0M7_ARUDO</name>
<proteinExistence type="predicted"/>
<accession>A0A0A9B0M7</accession>
<organism evidence="2">
    <name type="scientific">Arundo donax</name>
    <name type="common">Giant reed</name>
    <name type="synonym">Donax arundinaceus</name>
    <dbReference type="NCBI Taxonomy" id="35708"/>
    <lineage>
        <taxon>Eukaryota</taxon>
        <taxon>Viridiplantae</taxon>
        <taxon>Streptophyta</taxon>
        <taxon>Embryophyta</taxon>
        <taxon>Tracheophyta</taxon>
        <taxon>Spermatophyta</taxon>
        <taxon>Magnoliopsida</taxon>
        <taxon>Liliopsida</taxon>
        <taxon>Poales</taxon>
        <taxon>Poaceae</taxon>
        <taxon>PACMAD clade</taxon>
        <taxon>Arundinoideae</taxon>
        <taxon>Arundineae</taxon>
        <taxon>Arundo</taxon>
    </lineage>
</organism>
<dbReference type="EMBL" id="GBRH01242232">
    <property type="protein sequence ID" value="JAD55663.1"/>
    <property type="molecule type" value="Transcribed_RNA"/>
</dbReference>
<dbReference type="AlphaFoldDB" id="A0A0A9B0M7"/>